<proteinExistence type="predicted"/>
<evidence type="ECO:0000313" key="5">
    <source>
        <dbReference type="Proteomes" id="UP000680348"/>
    </source>
</evidence>
<evidence type="ECO:0000313" key="4">
    <source>
        <dbReference type="EMBL" id="MBS3648721.1"/>
    </source>
</evidence>
<sequence>MSITLSPQQDKAILTWRDWYKELPAAQESLRHMYDAQTGEQYAETVVDRGLDKAPFFLLNGFAGTGKSTVLPFLVEATGLAPNQIVFCSPTGKAAKVMTKKLHAEKMTATATTIHKAIYQPKAMKAYQIEQELFRAQAEFKDIQSSGNSALIREAARRVKQWERDLERAYDENSPRFQLNPDSPSVRGAHLIVVDECSMVDANMADDLRGFGVPILAIGDPGQLPPVDPSGPGFCNRVADAALTEIHRQAADNPIIWASMRIREGDDVPYGSHGDGLLRVIEPHQDDKTFDLDLDAQIIVGTHEKRWQITRKLRKLSGMHGLGPCAGEMMIVTKNSQQHPALVNGTMAFVKDDVGYLNEGSITFNMAITAEDGRDYELKCLQAVPEEHYRGKNNPSAPKRDVFRARQTPNVHEVDYAYAITCHKAQGSQWDEVVVHDQSNVFRADASRWLYTAVTRAAERLTLVI</sequence>
<keyword evidence="5" id="KW-1185">Reference proteome</keyword>
<dbReference type="EMBL" id="JAGWCR010000004">
    <property type="protein sequence ID" value="MBS3648721.1"/>
    <property type="molecule type" value="Genomic_DNA"/>
</dbReference>
<dbReference type="GO" id="GO:0005524">
    <property type="term" value="F:ATP binding"/>
    <property type="evidence" value="ECO:0007669"/>
    <property type="project" value="UniProtKB-KW"/>
</dbReference>
<keyword evidence="2" id="KW-0067">ATP-binding</keyword>
<dbReference type="InterPro" id="IPR027417">
    <property type="entry name" value="P-loop_NTPase"/>
</dbReference>
<feature type="domain" description="UvrD-like helicase C-terminal" evidence="3">
    <location>
        <begin position="416"/>
        <end position="464"/>
    </location>
</feature>
<evidence type="ECO:0000256" key="2">
    <source>
        <dbReference type="ARBA" id="ARBA00022840"/>
    </source>
</evidence>
<gene>
    <name evidence="4" type="ORF">KEU06_08775</name>
</gene>
<protein>
    <submittedName>
        <fullName evidence="4">AAA family ATPase</fullName>
    </submittedName>
</protein>
<evidence type="ECO:0000259" key="3">
    <source>
        <dbReference type="Pfam" id="PF13538"/>
    </source>
</evidence>
<dbReference type="Pfam" id="PF13538">
    <property type="entry name" value="UvrD_C_2"/>
    <property type="match status" value="1"/>
</dbReference>
<evidence type="ECO:0000256" key="1">
    <source>
        <dbReference type="ARBA" id="ARBA00022741"/>
    </source>
</evidence>
<dbReference type="PANTHER" id="PTHR43788">
    <property type="entry name" value="DNA2/NAM7 HELICASE FAMILY MEMBER"/>
    <property type="match status" value="1"/>
</dbReference>
<dbReference type="GO" id="GO:0003678">
    <property type="term" value="F:DNA helicase activity"/>
    <property type="evidence" value="ECO:0007669"/>
    <property type="project" value="UniProtKB-ARBA"/>
</dbReference>
<dbReference type="InterPro" id="IPR050534">
    <property type="entry name" value="Coronavir_polyprotein_1ab"/>
</dbReference>
<organism evidence="4 5">
    <name type="scientific">Pseudaminobacter soli</name>
    <name type="common">ex Zhang et al. 2022</name>
    <dbReference type="NCBI Taxonomy" id="2831468"/>
    <lineage>
        <taxon>Bacteria</taxon>
        <taxon>Pseudomonadati</taxon>
        <taxon>Pseudomonadota</taxon>
        <taxon>Alphaproteobacteria</taxon>
        <taxon>Hyphomicrobiales</taxon>
        <taxon>Phyllobacteriaceae</taxon>
        <taxon>Pseudaminobacter</taxon>
    </lineage>
</organism>
<name>A0A942DWV4_9HYPH</name>
<dbReference type="InterPro" id="IPR027785">
    <property type="entry name" value="UvrD-like_helicase_C"/>
</dbReference>
<keyword evidence="1" id="KW-0547">Nucleotide-binding</keyword>
<dbReference type="Gene3D" id="3.40.50.300">
    <property type="entry name" value="P-loop containing nucleotide triphosphate hydrolases"/>
    <property type="match status" value="2"/>
</dbReference>
<accession>A0A942DWV4</accession>
<reference evidence="4" key="1">
    <citation type="submission" date="2021-04" db="EMBL/GenBank/DDBJ databases">
        <title>Pseudaminobacter soli sp. nov., isolated from paddy soil contaminated by heavy metals.</title>
        <authorList>
            <person name="Zhang K."/>
        </authorList>
    </citation>
    <scope>NUCLEOTIDE SEQUENCE</scope>
    <source>
        <strain evidence="4">19-2017</strain>
    </source>
</reference>
<comment type="caution">
    <text evidence="4">The sequence shown here is derived from an EMBL/GenBank/DDBJ whole genome shotgun (WGS) entry which is preliminary data.</text>
</comment>
<dbReference type="SUPFAM" id="SSF52540">
    <property type="entry name" value="P-loop containing nucleoside triphosphate hydrolases"/>
    <property type="match status" value="1"/>
</dbReference>
<dbReference type="CDD" id="cd18809">
    <property type="entry name" value="SF1_C_RecD"/>
    <property type="match status" value="1"/>
</dbReference>
<dbReference type="PANTHER" id="PTHR43788:SF6">
    <property type="entry name" value="DNA HELICASE B"/>
    <property type="match status" value="1"/>
</dbReference>
<dbReference type="RefSeq" id="WP_188254286.1">
    <property type="nucleotide sequence ID" value="NZ_JABVCF010000004.1"/>
</dbReference>
<dbReference type="Proteomes" id="UP000680348">
    <property type="component" value="Unassembled WGS sequence"/>
</dbReference>
<dbReference type="AlphaFoldDB" id="A0A942DWV4"/>
<dbReference type="Pfam" id="PF13604">
    <property type="entry name" value="AAA_30"/>
    <property type="match status" value="1"/>
</dbReference>